<keyword evidence="2" id="KW-1185">Reference proteome</keyword>
<evidence type="ECO:0000313" key="3">
    <source>
        <dbReference type="WBParaSite" id="nRc.2.0.1.t43390-RA"/>
    </source>
</evidence>
<evidence type="ECO:0000256" key="1">
    <source>
        <dbReference type="ARBA" id="ARBA00004123"/>
    </source>
</evidence>
<dbReference type="Proteomes" id="UP000887565">
    <property type="component" value="Unplaced"/>
</dbReference>
<sequence>MAIQCIRNRMPLREAELAFNIPKSTLANKVKNKHSEPIGKPTILLKEKVNAIVDALIVALE</sequence>
<proteinExistence type="predicted"/>
<dbReference type="WBParaSite" id="nRc.2.0.1.t43390-RA">
    <property type="protein sequence ID" value="nRc.2.0.1.t43390-RA"/>
    <property type="gene ID" value="nRc.2.0.1.g43390"/>
</dbReference>
<dbReference type="AlphaFoldDB" id="A0A915KYX3"/>
<evidence type="ECO:0000313" key="2">
    <source>
        <dbReference type="Proteomes" id="UP000887565"/>
    </source>
</evidence>
<organism evidence="2 3">
    <name type="scientific">Romanomermis culicivorax</name>
    <name type="common">Nematode worm</name>
    <dbReference type="NCBI Taxonomy" id="13658"/>
    <lineage>
        <taxon>Eukaryota</taxon>
        <taxon>Metazoa</taxon>
        <taxon>Ecdysozoa</taxon>
        <taxon>Nematoda</taxon>
        <taxon>Enoplea</taxon>
        <taxon>Dorylaimia</taxon>
        <taxon>Mermithida</taxon>
        <taxon>Mermithoidea</taxon>
        <taxon>Mermithidae</taxon>
        <taxon>Romanomermis</taxon>
    </lineage>
</organism>
<accession>A0A915KYX3</accession>
<name>A0A915KYX3_ROMCU</name>
<dbReference type="SUPFAM" id="SSF46689">
    <property type="entry name" value="Homeodomain-like"/>
    <property type="match status" value="1"/>
</dbReference>
<dbReference type="Gene3D" id="1.10.10.60">
    <property type="entry name" value="Homeodomain-like"/>
    <property type="match status" value="1"/>
</dbReference>
<dbReference type="InterPro" id="IPR009057">
    <property type="entry name" value="Homeodomain-like_sf"/>
</dbReference>
<comment type="subcellular location">
    <subcellularLocation>
        <location evidence="1">Nucleus</location>
    </subcellularLocation>
</comment>
<dbReference type="GO" id="GO:0005634">
    <property type="term" value="C:nucleus"/>
    <property type="evidence" value="ECO:0007669"/>
    <property type="project" value="UniProtKB-SubCell"/>
</dbReference>
<reference evidence="3" key="1">
    <citation type="submission" date="2022-11" db="UniProtKB">
        <authorList>
            <consortium name="WormBaseParasite"/>
        </authorList>
    </citation>
    <scope>IDENTIFICATION</scope>
</reference>
<protein>
    <submittedName>
        <fullName evidence="3">HTH psq-type domain-containing protein</fullName>
    </submittedName>
</protein>